<protein>
    <submittedName>
        <fullName evidence="1">Uncharacterized protein</fullName>
    </submittedName>
</protein>
<dbReference type="RefSeq" id="WP_079646587.1">
    <property type="nucleotide sequence ID" value="NZ_FUYM01000001.1"/>
</dbReference>
<evidence type="ECO:0000313" key="2">
    <source>
        <dbReference type="Proteomes" id="UP000189818"/>
    </source>
</evidence>
<proteinExistence type="predicted"/>
<dbReference type="STRING" id="439228.SAMN06295920_101671"/>
<gene>
    <name evidence="1" type="ORF">SAMN06295920_101671</name>
</gene>
<name>A0A1T5A806_9SPHN</name>
<evidence type="ECO:0000313" key="1">
    <source>
        <dbReference type="EMBL" id="SKB30857.1"/>
    </source>
</evidence>
<accession>A0A1T5A806</accession>
<dbReference type="EMBL" id="FUYM01000001">
    <property type="protein sequence ID" value="SKB30857.1"/>
    <property type="molecule type" value="Genomic_DNA"/>
</dbReference>
<dbReference type="AlphaFoldDB" id="A0A1T5A806"/>
<dbReference type="Proteomes" id="UP000189818">
    <property type="component" value="Unassembled WGS sequence"/>
</dbReference>
<sequence length="136" mass="13463">MALPSVGGGEQIGDGNLNEIRLGYQGTPATATSTATLTTAQLLAGILLGSPGSSAATYTTPTGTQIDAAVSNAKVGSTFLLSITNVDGSGSGAITLEGGTGVTPSTLKTVAATAGTSQLFLFRKTGTGTWTIYRYG</sequence>
<reference evidence="2" key="1">
    <citation type="submission" date="2017-02" db="EMBL/GenBank/DDBJ databases">
        <authorList>
            <person name="Varghese N."/>
            <person name="Submissions S."/>
        </authorList>
    </citation>
    <scope>NUCLEOTIDE SEQUENCE [LARGE SCALE GENOMIC DNA]</scope>
    <source>
        <strain evidence="2">UM2</strain>
    </source>
</reference>
<organism evidence="1 2">
    <name type="scientific">Rhizorhabdus histidinilytica</name>
    <dbReference type="NCBI Taxonomy" id="439228"/>
    <lineage>
        <taxon>Bacteria</taxon>
        <taxon>Pseudomonadati</taxon>
        <taxon>Pseudomonadota</taxon>
        <taxon>Alphaproteobacteria</taxon>
        <taxon>Sphingomonadales</taxon>
        <taxon>Sphingomonadaceae</taxon>
        <taxon>Rhizorhabdus</taxon>
    </lineage>
</organism>
<keyword evidence="2" id="KW-1185">Reference proteome</keyword>